<organism evidence="2 3">
    <name type="scientific">Sulfitobacter noctilucicola</name>
    <dbReference type="NCBI Taxonomy" id="1342301"/>
    <lineage>
        <taxon>Bacteria</taxon>
        <taxon>Pseudomonadati</taxon>
        <taxon>Pseudomonadota</taxon>
        <taxon>Alphaproteobacteria</taxon>
        <taxon>Rhodobacterales</taxon>
        <taxon>Roseobacteraceae</taxon>
        <taxon>Sulfitobacter</taxon>
    </lineage>
</organism>
<proteinExistence type="predicted"/>
<dbReference type="InterPro" id="IPR023373">
    <property type="entry name" value="YmcC_sf"/>
</dbReference>
<dbReference type="Pfam" id="PF11102">
    <property type="entry name" value="YjbF"/>
    <property type="match status" value="1"/>
</dbReference>
<dbReference type="OrthoDB" id="6237231at2"/>
<accession>A0A7W6Q2N9</accession>
<dbReference type="RefSeq" id="WP_025055166.1">
    <property type="nucleotide sequence ID" value="NZ_JACIFU010000001.1"/>
</dbReference>
<keyword evidence="1" id="KW-0732">Signal</keyword>
<feature type="chain" id="PRO_5030762794" description="Group 4 capsule polysaccharide lipoprotein gfcB, YjbF" evidence="1">
    <location>
        <begin position="23"/>
        <end position="217"/>
    </location>
</feature>
<sequence length="217" mass="23345">MKWNFGILAGAALFLAACSASNLQDRAISLILDEEPAVDPSVQFPRFTPLLQAKQGPALQVSIPAKNLKGGFLRESSNGNIESWLGNDGVSLTFDRGVLHGTRGIGAGMLASDVSASASAVLAGRNANVKRVHTFLTGNDLAVSQVFSCRVENRGTETISLDTGATSTRRMSENCQNDAQSFENTYWVDTRRGRIVKSIQWSGEFLGALSIQTVYNF</sequence>
<name>A0A7W6Q2N9_9RHOB</name>
<gene>
    <name evidence="2" type="ORF">GGR93_000509</name>
</gene>
<reference evidence="2 3" key="1">
    <citation type="submission" date="2020-08" db="EMBL/GenBank/DDBJ databases">
        <title>Genomic Encyclopedia of Type Strains, Phase IV (KMG-IV): sequencing the most valuable type-strain genomes for metagenomic binning, comparative biology and taxonomic classification.</title>
        <authorList>
            <person name="Goeker M."/>
        </authorList>
    </citation>
    <scope>NUCLEOTIDE SEQUENCE [LARGE SCALE GENOMIC DNA]</scope>
    <source>
        <strain evidence="2 3">DSM 101015</strain>
    </source>
</reference>
<feature type="signal peptide" evidence="1">
    <location>
        <begin position="1"/>
        <end position="22"/>
    </location>
</feature>
<evidence type="ECO:0008006" key="4">
    <source>
        <dbReference type="Google" id="ProtNLM"/>
    </source>
</evidence>
<comment type="caution">
    <text evidence="2">The sequence shown here is derived from an EMBL/GenBank/DDBJ whole genome shotgun (WGS) entry which is preliminary data.</text>
</comment>
<dbReference type="PROSITE" id="PS51257">
    <property type="entry name" value="PROKAR_LIPOPROTEIN"/>
    <property type="match status" value="1"/>
</dbReference>
<evidence type="ECO:0000313" key="2">
    <source>
        <dbReference type="EMBL" id="MBB4172748.1"/>
    </source>
</evidence>
<dbReference type="InterPro" id="IPR021308">
    <property type="entry name" value="GfcB"/>
</dbReference>
<dbReference type="SUPFAM" id="SSF159270">
    <property type="entry name" value="YmcC-like"/>
    <property type="match status" value="1"/>
</dbReference>
<dbReference type="AlphaFoldDB" id="A0A7W6Q2N9"/>
<keyword evidence="3" id="KW-1185">Reference proteome</keyword>
<dbReference type="EMBL" id="JACIFU010000001">
    <property type="protein sequence ID" value="MBB4172748.1"/>
    <property type="molecule type" value="Genomic_DNA"/>
</dbReference>
<evidence type="ECO:0000313" key="3">
    <source>
        <dbReference type="Proteomes" id="UP000565745"/>
    </source>
</evidence>
<dbReference type="Gene3D" id="2.40.360.10">
    <property type="entry name" value="YmcC-like"/>
    <property type="match status" value="1"/>
</dbReference>
<protein>
    <recommendedName>
        <fullName evidence="4">Group 4 capsule polysaccharide lipoprotein gfcB, YjbF</fullName>
    </recommendedName>
</protein>
<dbReference type="Proteomes" id="UP000565745">
    <property type="component" value="Unassembled WGS sequence"/>
</dbReference>
<evidence type="ECO:0000256" key="1">
    <source>
        <dbReference type="SAM" id="SignalP"/>
    </source>
</evidence>